<dbReference type="PIRSF" id="PIRSF037205">
    <property type="entry name" value="UCP037205"/>
    <property type="match status" value="1"/>
</dbReference>
<evidence type="ECO:0000313" key="1">
    <source>
        <dbReference type="EMBL" id="MFD1382745.1"/>
    </source>
</evidence>
<organism evidence="1 2">
    <name type="scientific">Rhodanobacter aciditrophus</name>
    <dbReference type="NCBI Taxonomy" id="1623218"/>
    <lineage>
        <taxon>Bacteria</taxon>
        <taxon>Pseudomonadati</taxon>
        <taxon>Pseudomonadota</taxon>
        <taxon>Gammaproteobacteria</taxon>
        <taxon>Lysobacterales</taxon>
        <taxon>Rhodanobacteraceae</taxon>
        <taxon>Rhodanobacter</taxon>
    </lineage>
</organism>
<dbReference type="EMBL" id="JBHTMN010000006">
    <property type="protein sequence ID" value="MFD1382745.1"/>
    <property type="molecule type" value="Genomic_DNA"/>
</dbReference>
<proteinExistence type="predicted"/>
<keyword evidence="2" id="KW-1185">Reference proteome</keyword>
<reference evidence="2" key="1">
    <citation type="journal article" date="2019" name="Int. J. Syst. Evol. Microbiol.">
        <title>The Global Catalogue of Microorganisms (GCM) 10K type strain sequencing project: providing services to taxonomists for standard genome sequencing and annotation.</title>
        <authorList>
            <consortium name="The Broad Institute Genomics Platform"/>
            <consortium name="The Broad Institute Genome Sequencing Center for Infectious Disease"/>
            <person name="Wu L."/>
            <person name="Ma J."/>
        </authorList>
    </citation>
    <scope>NUCLEOTIDE SEQUENCE [LARGE SCALE GENOMIC DNA]</scope>
    <source>
        <strain evidence="2">JCM 30774</strain>
    </source>
</reference>
<dbReference type="Proteomes" id="UP001597059">
    <property type="component" value="Unassembled WGS sequence"/>
</dbReference>
<dbReference type="PANTHER" id="PTHR37463">
    <property type="entry name" value="GSL3115 PROTEIN"/>
    <property type="match status" value="1"/>
</dbReference>
<protein>
    <submittedName>
        <fullName evidence="1">DUF2256 domain-containing protein</fullName>
    </submittedName>
</protein>
<accession>A0ABW4AXQ3</accession>
<gene>
    <name evidence="1" type="ORF">ACFQ45_05185</name>
</gene>
<dbReference type="PANTHER" id="PTHR37463:SF1">
    <property type="entry name" value="DUF2256 DOMAIN-CONTAINING PROTEIN"/>
    <property type="match status" value="1"/>
</dbReference>
<evidence type="ECO:0000313" key="2">
    <source>
        <dbReference type="Proteomes" id="UP001597059"/>
    </source>
</evidence>
<name>A0ABW4AXQ3_9GAMM</name>
<dbReference type="InterPro" id="IPR017136">
    <property type="entry name" value="UCP037205"/>
</dbReference>
<comment type="caution">
    <text evidence="1">The sequence shown here is derived from an EMBL/GenBank/DDBJ whole genome shotgun (WGS) entry which is preliminary data.</text>
</comment>
<dbReference type="RefSeq" id="WP_377365920.1">
    <property type="nucleotide sequence ID" value="NZ_JBHTMN010000006.1"/>
</dbReference>
<dbReference type="Pfam" id="PF10013">
    <property type="entry name" value="DUF2256"/>
    <property type="match status" value="1"/>
</dbReference>
<sequence>MPSHKKPHLPEKVCLVCGRPFAWRKKWASCWEDVKYCSERCRRQRAKQAKSGENSQ</sequence>